<dbReference type="InterPro" id="IPR047650">
    <property type="entry name" value="Transpos_IS110"/>
</dbReference>
<evidence type="ECO:0000259" key="3">
    <source>
        <dbReference type="Pfam" id="PF02371"/>
    </source>
</evidence>
<dbReference type="GO" id="GO:0006313">
    <property type="term" value="P:DNA transposition"/>
    <property type="evidence" value="ECO:0007669"/>
    <property type="project" value="InterPro"/>
</dbReference>
<proteinExistence type="predicted"/>
<protein>
    <submittedName>
        <fullName evidence="4">Uncharacterized protein</fullName>
    </submittedName>
</protein>
<dbReference type="RefSeq" id="WP_016416133.1">
    <property type="nucleotide sequence ID" value="NZ_AUAB01000050.1"/>
</dbReference>
<dbReference type="GO" id="GO:0003677">
    <property type="term" value="F:DNA binding"/>
    <property type="evidence" value="ECO:0007669"/>
    <property type="project" value="InterPro"/>
</dbReference>
<keyword evidence="5" id="KW-1185">Reference proteome</keyword>
<feature type="coiled-coil region" evidence="1">
    <location>
        <begin position="176"/>
        <end position="210"/>
    </location>
</feature>
<gene>
    <name evidence="4" type="ORF">L861_23150</name>
</gene>
<dbReference type="PATRIC" id="fig|1121939.11.peg.1634"/>
<dbReference type="Proteomes" id="UP000014463">
    <property type="component" value="Unassembled WGS sequence"/>
</dbReference>
<keyword evidence="1" id="KW-0175">Coiled coil</keyword>
<dbReference type="GO" id="GO:0004803">
    <property type="term" value="F:transposase activity"/>
    <property type="evidence" value="ECO:0007669"/>
    <property type="project" value="InterPro"/>
</dbReference>
<reference evidence="4 5" key="1">
    <citation type="journal article" date="2013" name="Genome Announc.">
        <title>Draft genome sequence of the moderately halophilic gammaproteobacterium Halomonas anticariensis FP35.</title>
        <authorList>
            <person name="Tahrioui A."/>
            <person name="Quesada E."/>
            <person name="Llamas I."/>
        </authorList>
    </citation>
    <scope>NUCLEOTIDE SEQUENCE [LARGE SCALE GENOMIC DNA]</scope>
    <source>
        <strain evidence="5">DSM 16096 / CECT 5854 / LMG 22089 / FP35</strain>
    </source>
</reference>
<dbReference type="NCBIfam" id="NF033542">
    <property type="entry name" value="transpos_IS110"/>
    <property type="match status" value="1"/>
</dbReference>
<evidence type="ECO:0000256" key="1">
    <source>
        <dbReference type="SAM" id="Coils"/>
    </source>
</evidence>
<sequence>MTTPAIIGIDLGKRTFHLHAQNRHGKPLLRKALSRQKLLPHLAQQPACLVVMESCAGCHYWARQIQALGHDVRLVPPQYVKPFVKTNKNDFVDAEAICEAASRPTMRFAVIKSEDQQLLSALHRSRQGLVAERTAVMNRLHGFLLEFGVALPVGHAAIRRLDTYLEHLPTAFVALVRRLQAHYHTLCDEIAALEEEVEQLTRRDDAARRLMTIPGIGPITASAIVGTAGDASHYRSGREFAASLGLVPRQYATGGKPRLLGISKRGDGHLRRLLVQGARAVMQRQNQRNDRLGDWLRELGCRRHSNVVACALANKMARIAWAILAKGGEFRPSPGATLA</sequence>
<dbReference type="OrthoDB" id="5289737at2"/>
<dbReference type="Pfam" id="PF01548">
    <property type="entry name" value="DEDD_Tnp_IS110"/>
    <property type="match status" value="1"/>
</dbReference>
<dbReference type="InterPro" id="IPR002525">
    <property type="entry name" value="Transp_IS110-like_N"/>
</dbReference>
<dbReference type="PANTHER" id="PTHR33055:SF3">
    <property type="entry name" value="PUTATIVE TRANSPOSASE FOR IS117-RELATED"/>
    <property type="match status" value="1"/>
</dbReference>
<dbReference type="Pfam" id="PF02371">
    <property type="entry name" value="Transposase_20"/>
    <property type="match status" value="1"/>
</dbReference>
<evidence type="ECO:0000313" key="5">
    <source>
        <dbReference type="Proteomes" id="UP000014463"/>
    </source>
</evidence>
<comment type="caution">
    <text evidence="4">The sequence shown here is derived from an EMBL/GenBank/DDBJ whole genome shotgun (WGS) entry which is preliminary data.</text>
</comment>
<organism evidence="4 5">
    <name type="scientific">Litchfieldella anticariensis (strain DSM 16096 / CECT 5854 / CIP 108499 / LMG 22089 / FP35)</name>
    <name type="common">Halomonas anticariensis</name>
    <dbReference type="NCBI Taxonomy" id="1121939"/>
    <lineage>
        <taxon>Bacteria</taxon>
        <taxon>Pseudomonadati</taxon>
        <taxon>Pseudomonadota</taxon>
        <taxon>Gammaproteobacteria</taxon>
        <taxon>Oceanospirillales</taxon>
        <taxon>Halomonadaceae</taxon>
        <taxon>Litchfieldella</taxon>
    </lineage>
</organism>
<name>S2L631_LITA3</name>
<dbReference type="EMBL" id="ASTJ01000022">
    <property type="protein sequence ID" value="EPC03209.1"/>
    <property type="molecule type" value="Genomic_DNA"/>
</dbReference>
<accession>S2L631</accession>
<dbReference type="PANTHER" id="PTHR33055">
    <property type="entry name" value="TRANSPOSASE FOR INSERTION SEQUENCE ELEMENT IS1111A"/>
    <property type="match status" value="1"/>
</dbReference>
<dbReference type="eggNOG" id="COG3547">
    <property type="taxonomic scope" value="Bacteria"/>
</dbReference>
<feature type="domain" description="Transposase IS110-like N-terminal" evidence="2">
    <location>
        <begin position="7"/>
        <end position="146"/>
    </location>
</feature>
<dbReference type="AlphaFoldDB" id="S2L631"/>
<evidence type="ECO:0000313" key="4">
    <source>
        <dbReference type="EMBL" id="EPC03209.1"/>
    </source>
</evidence>
<dbReference type="InterPro" id="IPR003346">
    <property type="entry name" value="Transposase_20"/>
</dbReference>
<dbReference type="STRING" id="1121939.L861_23150"/>
<feature type="domain" description="Transposase IS116/IS110/IS902 C-terminal" evidence="3">
    <location>
        <begin position="207"/>
        <end position="287"/>
    </location>
</feature>
<evidence type="ECO:0000259" key="2">
    <source>
        <dbReference type="Pfam" id="PF01548"/>
    </source>
</evidence>